<accession>A0A6A5UQ85</accession>
<keyword evidence="2" id="KW-1185">Reference proteome</keyword>
<evidence type="ECO:0000313" key="2">
    <source>
        <dbReference type="Proteomes" id="UP000800035"/>
    </source>
</evidence>
<reference evidence="1" key="1">
    <citation type="journal article" date="2020" name="Stud. Mycol.">
        <title>101 Dothideomycetes genomes: a test case for predicting lifestyles and emergence of pathogens.</title>
        <authorList>
            <person name="Haridas S."/>
            <person name="Albert R."/>
            <person name="Binder M."/>
            <person name="Bloem J."/>
            <person name="Labutti K."/>
            <person name="Salamov A."/>
            <person name="Andreopoulos B."/>
            <person name="Baker S."/>
            <person name="Barry K."/>
            <person name="Bills G."/>
            <person name="Bluhm B."/>
            <person name="Cannon C."/>
            <person name="Castanera R."/>
            <person name="Culley D."/>
            <person name="Daum C."/>
            <person name="Ezra D."/>
            <person name="Gonzalez J."/>
            <person name="Henrissat B."/>
            <person name="Kuo A."/>
            <person name="Liang C."/>
            <person name="Lipzen A."/>
            <person name="Lutzoni F."/>
            <person name="Magnuson J."/>
            <person name="Mondo S."/>
            <person name="Nolan M."/>
            <person name="Ohm R."/>
            <person name="Pangilinan J."/>
            <person name="Park H.-J."/>
            <person name="Ramirez L."/>
            <person name="Alfaro M."/>
            <person name="Sun H."/>
            <person name="Tritt A."/>
            <person name="Yoshinaga Y."/>
            <person name="Zwiers L.-H."/>
            <person name="Turgeon B."/>
            <person name="Goodwin S."/>
            <person name="Spatafora J."/>
            <person name="Crous P."/>
            <person name="Grigoriev I."/>
        </authorList>
    </citation>
    <scope>NUCLEOTIDE SEQUENCE</scope>
    <source>
        <strain evidence="1">CBS 675.92</strain>
    </source>
</reference>
<proteinExistence type="predicted"/>
<dbReference type="OrthoDB" id="5149354at2759"/>
<organism evidence="1 2">
    <name type="scientific">Byssothecium circinans</name>
    <dbReference type="NCBI Taxonomy" id="147558"/>
    <lineage>
        <taxon>Eukaryota</taxon>
        <taxon>Fungi</taxon>
        <taxon>Dikarya</taxon>
        <taxon>Ascomycota</taxon>
        <taxon>Pezizomycotina</taxon>
        <taxon>Dothideomycetes</taxon>
        <taxon>Pleosporomycetidae</taxon>
        <taxon>Pleosporales</taxon>
        <taxon>Massarineae</taxon>
        <taxon>Massarinaceae</taxon>
        <taxon>Byssothecium</taxon>
    </lineage>
</organism>
<dbReference type="EMBL" id="ML976978">
    <property type="protein sequence ID" value="KAF1963227.1"/>
    <property type="molecule type" value="Genomic_DNA"/>
</dbReference>
<protein>
    <submittedName>
        <fullName evidence="1">Uncharacterized protein</fullName>
    </submittedName>
</protein>
<feature type="non-terminal residue" evidence="1">
    <location>
        <position position="83"/>
    </location>
</feature>
<dbReference type="Proteomes" id="UP000800035">
    <property type="component" value="Unassembled WGS sequence"/>
</dbReference>
<gene>
    <name evidence="1" type="ORF">CC80DRAFT_393619</name>
</gene>
<sequence length="83" mass="9592">VCNRCSWELAALTSARNYLDHTHGIKIKAQQPQVVIKGQAKLKQILRRQGEKQQAQANERERKILRNAINMKVFKESLLQLIV</sequence>
<evidence type="ECO:0000313" key="1">
    <source>
        <dbReference type="EMBL" id="KAF1963227.1"/>
    </source>
</evidence>
<name>A0A6A5UQ85_9PLEO</name>
<feature type="non-terminal residue" evidence="1">
    <location>
        <position position="1"/>
    </location>
</feature>
<dbReference type="AlphaFoldDB" id="A0A6A5UQ85"/>